<keyword evidence="4" id="KW-1185">Reference proteome</keyword>
<evidence type="ECO:0000313" key="4">
    <source>
        <dbReference type="Proteomes" id="UP000800094"/>
    </source>
</evidence>
<accession>A0A6A6IKN0</accession>
<evidence type="ECO:0008006" key="5">
    <source>
        <dbReference type="Google" id="ProtNLM"/>
    </source>
</evidence>
<gene>
    <name evidence="3" type="ORF">BU26DRAFT_562909</name>
</gene>
<protein>
    <recommendedName>
        <fullName evidence="5">Methyltransferase</fullName>
    </recommendedName>
</protein>
<dbReference type="PANTHER" id="PTHR34598">
    <property type="entry name" value="BLL6449 PROTEIN"/>
    <property type="match status" value="1"/>
</dbReference>
<evidence type="ECO:0000313" key="3">
    <source>
        <dbReference type="EMBL" id="KAF2250946.1"/>
    </source>
</evidence>
<dbReference type="NCBIfam" id="NF041278">
    <property type="entry name" value="CmcJ_NvfI_EfuI"/>
    <property type="match status" value="1"/>
</dbReference>
<dbReference type="GO" id="GO:0016491">
    <property type="term" value="F:oxidoreductase activity"/>
    <property type="evidence" value="ECO:0007669"/>
    <property type="project" value="UniProtKB-KW"/>
</dbReference>
<dbReference type="PANTHER" id="PTHR34598:SF3">
    <property type="entry name" value="OXIDOREDUCTASE AN1597"/>
    <property type="match status" value="1"/>
</dbReference>
<dbReference type="OrthoDB" id="412788at2759"/>
<sequence>MCQGVDTEIYFTAKDPIFQTLKPYSFRFPPSDDLPCENFDREKWPLRVQDARELGPNIDVQGFCLERFPTRMSYGDFAIAEKIENVYAKELESALFEQFQARHVRVVDYLVRRRHRKYPKLEIEDVTEAQPASLAHIDFSHEEAISMIRALYGERAQELLQHRWQLINTWRPLKGPLNDWPLAICDAQSFDAQQDALVADVVYPTWSYENVLVHFNTSQKWYYFPGLEVEETLLFRCTDSERPSAGSCPHASFPNPNCSQDGVPRESIEARAFVFYAPIEEFPKAKGTVYGQKE</sequence>
<keyword evidence="1" id="KW-0560">Oxidoreductase</keyword>
<dbReference type="EMBL" id="ML987193">
    <property type="protein sequence ID" value="KAF2250946.1"/>
    <property type="molecule type" value="Genomic_DNA"/>
</dbReference>
<evidence type="ECO:0000256" key="1">
    <source>
        <dbReference type="ARBA" id="ARBA00023002"/>
    </source>
</evidence>
<dbReference type="Proteomes" id="UP000800094">
    <property type="component" value="Unassembled WGS sequence"/>
</dbReference>
<comment type="similarity">
    <text evidence="2">Belongs to the asaB hydroxylase/desaturase family.</text>
</comment>
<organism evidence="3 4">
    <name type="scientific">Trematosphaeria pertusa</name>
    <dbReference type="NCBI Taxonomy" id="390896"/>
    <lineage>
        <taxon>Eukaryota</taxon>
        <taxon>Fungi</taxon>
        <taxon>Dikarya</taxon>
        <taxon>Ascomycota</taxon>
        <taxon>Pezizomycotina</taxon>
        <taxon>Dothideomycetes</taxon>
        <taxon>Pleosporomycetidae</taxon>
        <taxon>Pleosporales</taxon>
        <taxon>Massarineae</taxon>
        <taxon>Trematosphaeriaceae</taxon>
        <taxon>Trematosphaeria</taxon>
    </lineage>
</organism>
<dbReference type="GeneID" id="54586419"/>
<dbReference type="AlphaFoldDB" id="A0A6A6IKN0"/>
<proteinExistence type="inferred from homology"/>
<name>A0A6A6IKN0_9PLEO</name>
<evidence type="ECO:0000256" key="2">
    <source>
        <dbReference type="ARBA" id="ARBA00023604"/>
    </source>
</evidence>
<dbReference type="RefSeq" id="XP_033685950.1">
    <property type="nucleotide sequence ID" value="XM_033833089.1"/>
</dbReference>
<dbReference type="InterPro" id="IPR044053">
    <property type="entry name" value="AsaB-like"/>
</dbReference>
<reference evidence="3" key="1">
    <citation type="journal article" date="2020" name="Stud. Mycol.">
        <title>101 Dothideomycetes genomes: a test case for predicting lifestyles and emergence of pathogens.</title>
        <authorList>
            <person name="Haridas S."/>
            <person name="Albert R."/>
            <person name="Binder M."/>
            <person name="Bloem J."/>
            <person name="Labutti K."/>
            <person name="Salamov A."/>
            <person name="Andreopoulos B."/>
            <person name="Baker S."/>
            <person name="Barry K."/>
            <person name="Bills G."/>
            <person name="Bluhm B."/>
            <person name="Cannon C."/>
            <person name="Castanera R."/>
            <person name="Culley D."/>
            <person name="Daum C."/>
            <person name="Ezra D."/>
            <person name="Gonzalez J."/>
            <person name="Henrissat B."/>
            <person name="Kuo A."/>
            <person name="Liang C."/>
            <person name="Lipzen A."/>
            <person name="Lutzoni F."/>
            <person name="Magnuson J."/>
            <person name="Mondo S."/>
            <person name="Nolan M."/>
            <person name="Ohm R."/>
            <person name="Pangilinan J."/>
            <person name="Park H.-J."/>
            <person name="Ramirez L."/>
            <person name="Alfaro M."/>
            <person name="Sun H."/>
            <person name="Tritt A."/>
            <person name="Yoshinaga Y."/>
            <person name="Zwiers L.-H."/>
            <person name="Turgeon B."/>
            <person name="Goodwin S."/>
            <person name="Spatafora J."/>
            <person name="Crous P."/>
            <person name="Grigoriev I."/>
        </authorList>
    </citation>
    <scope>NUCLEOTIDE SEQUENCE</scope>
    <source>
        <strain evidence="3">CBS 122368</strain>
    </source>
</reference>